<dbReference type="InterPro" id="IPR052070">
    <property type="entry name" value="ESCRT-I_UEV_domain"/>
</dbReference>
<evidence type="ECO:0000259" key="8">
    <source>
        <dbReference type="PROSITE" id="PS51312"/>
    </source>
</evidence>
<evidence type="ECO:0000313" key="11">
    <source>
        <dbReference type="Proteomes" id="UP000324897"/>
    </source>
</evidence>
<comment type="caution">
    <text evidence="10">The sequence shown here is derived from an EMBL/GenBank/DDBJ whole genome shotgun (WGS) entry which is preliminary data.</text>
</comment>
<dbReference type="SUPFAM" id="SSF54495">
    <property type="entry name" value="UBC-like"/>
    <property type="match status" value="1"/>
</dbReference>
<dbReference type="InterPro" id="IPR016135">
    <property type="entry name" value="UBQ-conjugating_enzyme/RWD"/>
</dbReference>
<dbReference type="OrthoDB" id="306304at2759"/>
<keyword evidence="3 7" id="KW-0813">Transport</keyword>
<evidence type="ECO:0008006" key="12">
    <source>
        <dbReference type="Google" id="ProtNLM"/>
    </source>
</evidence>
<evidence type="ECO:0000313" key="10">
    <source>
        <dbReference type="EMBL" id="TVU51796.1"/>
    </source>
</evidence>
<dbReference type="Proteomes" id="UP000324897">
    <property type="component" value="Chromosome 6"/>
</dbReference>
<dbReference type="SUPFAM" id="SSF140111">
    <property type="entry name" value="Endosomal sorting complex assembly domain"/>
    <property type="match status" value="1"/>
</dbReference>
<keyword evidence="4" id="KW-0967">Endosome</keyword>
<evidence type="ECO:0000256" key="2">
    <source>
        <dbReference type="ARBA" id="ARBA00009594"/>
    </source>
</evidence>
<dbReference type="Gene3D" id="3.10.110.10">
    <property type="entry name" value="Ubiquitin Conjugating Enzyme"/>
    <property type="match status" value="1"/>
</dbReference>
<accession>A0A5J9WVU3</accession>
<feature type="domain" description="SB" evidence="8">
    <location>
        <begin position="292"/>
        <end position="356"/>
    </location>
</feature>
<gene>
    <name evidence="10" type="ORF">EJB05_03240</name>
</gene>
<evidence type="ECO:0000256" key="3">
    <source>
        <dbReference type="ARBA" id="ARBA00022448"/>
    </source>
</evidence>
<evidence type="ECO:0000256" key="1">
    <source>
        <dbReference type="ARBA" id="ARBA00004177"/>
    </source>
</evidence>
<evidence type="ECO:0000256" key="7">
    <source>
        <dbReference type="PROSITE-ProRule" id="PRU00644"/>
    </source>
</evidence>
<dbReference type="Pfam" id="PF05743">
    <property type="entry name" value="UEV"/>
    <property type="match status" value="1"/>
</dbReference>
<feature type="domain" description="UEV" evidence="9">
    <location>
        <begin position="35"/>
        <end position="181"/>
    </location>
</feature>
<comment type="subcellular location">
    <subcellularLocation>
        <location evidence="1">Endosome</location>
    </subcellularLocation>
</comment>
<dbReference type="GO" id="GO:0043130">
    <property type="term" value="F:ubiquitin binding"/>
    <property type="evidence" value="ECO:0007669"/>
    <property type="project" value="TreeGrafter"/>
</dbReference>
<keyword evidence="11" id="KW-1185">Reference proteome</keyword>
<dbReference type="GO" id="GO:0015031">
    <property type="term" value="P:protein transport"/>
    <property type="evidence" value="ECO:0007669"/>
    <property type="project" value="UniProtKB-UniRule"/>
</dbReference>
<comment type="similarity">
    <text evidence="2">Belongs to the ubiquitin-conjugating enzyme family. UEV subfamily.</text>
</comment>
<evidence type="ECO:0000256" key="6">
    <source>
        <dbReference type="ARBA" id="ARBA00023054"/>
    </source>
</evidence>
<dbReference type="PANTHER" id="PTHR23306:SF21">
    <property type="entry name" value="UBIQUITIN-CONJUGATING ENZYME_RWD-LIKE PROTEIN"/>
    <property type="match status" value="1"/>
</dbReference>
<organism evidence="10 11">
    <name type="scientific">Eragrostis curvula</name>
    <name type="common">weeping love grass</name>
    <dbReference type="NCBI Taxonomy" id="38414"/>
    <lineage>
        <taxon>Eukaryota</taxon>
        <taxon>Viridiplantae</taxon>
        <taxon>Streptophyta</taxon>
        <taxon>Embryophyta</taxon>
        <taxon>Tracheophyta</taxon>
        <taxon>Spermatophyta</taxon>
        <taxon>Magnoliopsida</taxon>
        <taxon>Liliopsida</taxon>
        <taxon>Poales</taxon>
        <taxon>Poaceae</taxon>
        <taxon>PACMAD clade</taxon>
        <taxon>Chloridoideae</taxon>
        <taxon>Eragrostideae</taxon>
        <taxon>Eragrostidinae</taxon>
        <taxon>Eragrostis</taxon>
    </lineage>
</organism>
<keyword evidence="5 7" id="KW-0653">Protein transport</keyword>
<sequence length="356" mass="39020">MTLIWMMGDSNSLIGREKLVTNVAMAARAAEPGTVELVDAALEPYAHADLRWLVRRHVFAVLREFPSLSPSVDIYTADDGASAVLLNARGLLAVSGALPPLLLTLWLPREYPYRRPIVYAFPATPREAPVPDHPFVDHRTGQVRATLPYLDGWRVPASSLAGLVRSLVAAFRMCRPLATVAFVGDAVTGASPEEEEERDRLQDELVAKLGTDMAAFCDRVCGDTQVMSSLQGCLRARADAMDRAVRDLEEERMRLARAVMAILGYRGQLISWLGKTRQAAEAEMVLEPQMAGGDAKQWLESKASELAVGDAMDALGHALENGVLVLPEYMKNVKILAREQFFHCYAASISLKKATC</sequence>
<dbReference type="PROSITE" id="PS51312">
    <property type="entry name" value="SB"/>
    <property type="match status" value="1"/>
</dbReference>
<dbReference type="Gramene" id="TVU51796">
    <property type="protein sequence ID" value="TVU51796"/>
    <property type="gene ID" value="EJB05_03240"/>
</dbReference>
<dbReference type="Pfam" id="PF09454">
    <property type="entry name" value="Vps23_core"/>
    <property type="match status" value="1"/>
</dbReference>
<dbReference type="PROSITE" id="PS51322">
    <property type="entry name" value="UEV"/>
    <property type="match status" value="1"/>
</dbReference>
<reference evidence="10 11" key="1">
    <citation type="journal article" date="2019" name="Sci. Rep.">
        <title>A high-quality genome of Eragrostis curvula grass provides insights into Poaceae evolution and supports new strategies to enhance forage quality.</title>
        <authorList>
            <person name="Carballo J."/>
            <person name="Santos B.A.C.M."/>
            <person name="Zappacosta D."/>
            <person name="Garbus I."/>
            <person name="Selva J.P."/>
            <person name="Gallo C.A."/>
            <person name="Diaz A."/>
            <person name="Albertini E."/>
            <person name="Caccamo M."/>
            <person name="Echenique V."/>
        </authorList>
    </citation>
    <scope>NUCLEOTIDE SEQUENCE [LARGE SCALE GENOMIC DNA]</scope>
    <source>
        <strain evidence="11">cv. Victoria</strain>
        <tissue evidence="10">Leaf</tissue>
    </source>
</reference>
<evidence type="ECO:0000259" key="9">
    <source>
        <dbReference type="PROSITE" id="PS51322"/>
    </source>
</evidence>
<evidence type="ECO:0000256" key="5">
    <source>
        <dbReference type="ARBA" id="ARBA00022927"/>
    </source>
</evidence>
<protein>
    <recommendedName>
        <fullName evidence="12">UEV domain-containing protein</fullName>
    </recommendedName>
</protein>
<dbReference type="AlphaFoldDB" id="A0A5J9WVU3"/>
<dbReference type="Gene3D" id="6.10.140.820">
    <property type="match status" value="1"/>
</dbReference>
<dbReference type="InterPro" id="IPR037202">
    <property type="entry name" value="ESCRT_assembly_dom"/>
</dbReference>
<proteinExistence type="inferred from homology"/>
<dbReference type="PANTHER" id="PTHR23306">
    <property type="entry name" value="TUMOR SUSCEPTIBILITY GENE 101 PROTEIN-RELATED"/>
    <property type="match status" value="1"/>
</dbReference>
<dbReference type="InterPro" id="IPR008883">
    <property type="entry name" value="UEV_N"/>
</dbReference>
<name>A0A5J9WVU3_9POAL</name>
<dbReference type="EMBL" id="RWGY01000002">
    <property type="protein sequence ID" value="TVU51796.1"/>
    <property type="molecule type" value="Genomic_DNA"/>
</dbReference>
<evidence type="ECO:0000256" key="4">
    <source>
        <dbReference type="ARBA" id="ARBA00022753"/>
    </source>
</evidence>
<dbReference type="InterPro" id="IPR017916">
    <property type="entry name" value="SB_dom"/>
</dbReference>
<dbReference type="CDD" id="cd11685">
    <property type="entry name" value="UEV_TSG101-like"/>
    <property type="match status" value="1"/>
</dbReference>
<dbReference type="GO" id="GO:0000813">
    <property type="term" value="C:ESCRT I complex"/>
    <property type="evidence" value="ECO:0007669"/>
    <property type="project" value="TreeGrafter"/>
</dbReference>
<feature type="non-terminal residue" evidence="10">
    <location>
        <position position="1"/>
    </location>
</feature>
<dbReference type="GO" id="GO:0008333">
    <property type="term" value="P:endosome to lysosome transport"/>
    <property type="evidence" value="ECO:0007669"/>
    <property type="project" value="TreeGrafter"/>
</dbReference>
<keyword evidence="6" id="KW-0175">Coiled coil</keyword>